<feature type="compositionally biased region" description="Basic and acidic residues" evidence="1">
    <location>
        <begin position="468"/>
        <end position="501"/>
    </location>
</feature>
<feature type="compositionally biased region" description="Basic and acidic residues" evidence="1">
    <location>
        <begin position="344"/>
        <end position="354"/>
    </location>
</feature>
<evidence type="ECO:0000313" key="2">
    <source>
        <dbReference type="EMBL" id="QHU08685.1"/>
    </source>
</evidence>
<accession>A0A6C0JSE7</accession>
<feature type="compositionally biased region" description="Basic and acidic residues" evidence="1">
    <location>
        <begin position="156"/>
        <end position="169"/>
    </location>
</feature>
<organism evidence="2">
    <name type="scientific">viral metagenome</name>
    <dbReference type="NCBI Taxonomy" id="1070528"/>
    <lineage>
        <taxon>unclassified sequences</taxon>
        <taxon>metagenomes</taxon>
        <taxon>organismal metagenomes</taxon>
    </lineage>
</organism>
<dbReference type="EMBL" id="MN740698">
    <property type="protein sequence ID" value="QHU08685.1"/>
    <property type="molecule type" value="Genomic_DNA"/>
</dbReference>
<feature type="region of interest" description="Disordered" evidence="1">
    <location>
        <begin position="1"/>
        <end position="23"/>
    </location>
</feature>
<feature type="region of interest" description="Disordered" evidence="1">
    <location>
        <begin position="61"/>
        <end position="81"/>
    </location>
</feature>
<feature type="region of interest" description="Disordered" evidence="1">
    <location>
        <begin position="253"/>
        <end position="515"/>
    </location>
</feature>
<feature type="compositionally biased region" description="Acidic residues" evidence="1">
    <location>
        <begin position="502"/>
        <end position="515"/>
    </location>
</feature>
<feature type="region of interest" description="Disordered" evidence="1">
    <location>
        <begin position="140"/>
        <end position="169"/>
    </location>
</feature>
<sequence length="515" mass="55967">MIKAKSTSKSSKTKAVKSKPEVEKNMPKFISLNPLEDPSVTEIYEALCVVNANLKLVFDSSAGGGRGKKKPSGPSTRVHPDDWEPGMCKYTLKLGDDKGLYCGAPVSKPDYGTDELEGIGCSKCIGNAGRKEHLLGLLSGRRGKPGKTARVANPGTKKEAKRGLKSKSADPDFESIKKCNTMRLLAGTRFVFPIRSTLPVGVMNKDGTIRCLNKKDKDELTKLGFSQFMGVRSKTESGLPPYMEDYNKKVLGEDSEDSDASSDESSEEPVKKPSKSNKKSAKPVPKKASKKVVEDSSSDESSEEPVKPAKKSVKPVPKKTAPPKRTNKRKAVEEDSSSDESSEEPVKPAKKVVEDSSSDESSEEPVKPAKKSVKPVPKRPVKPSPKKVVEDSSSDESSEEPSEKAIKPTPKKATKLAPKPKEDSSSDESSNDEPPKEESEKSEPKEEPKPSPKKEVEDSSSDESSNDEPPKEEPSEPKEESEKSEPSEAKEESEKSEPKEEPADEESDESESSSE</sequence>
<reference evidence="2" key="1">
    <citation type="journal article" date="2020" name="Nature">
        <title>Giant virus diversity and host interactions through global metagenomics.</title>
        <authorList>
            <person name="Schulz F."/>
            <person name="Roux S."/>
            <person name="Paez-Espino D."/>
            <person name="Jungbluth S."/>
            <person name="Walsh D.A."/>
            <person name="Denef V.J."/>
            <person name="McMahon K.D."/>
            <person name="Konstantinidis K.T."/>
            <person name="Eloe-Fadrosh E.A."/>
            <person name="Kyrpides N.C."/>
            <person name="Woyke T."/>
        </authorList>
    </citation>
    <scope>NUCLEOTIDE SEQUENCE</scope>
    <source>
        <strain evidence="2">GVMAG-S-1063924-116</strain>
    </source>
</reference>
<feature type="compositionally biased region" description="Basic residues" evidence="1">
    <location>
        <begin position="272"/>
        <end position="290"/>
    </location>
</feature>
<feature type="compositionally biased region" description="Basic and acidic residues" evidence="1">
    <location>
        <begin position="433"/>
        <end position="457"/>
    </location>
</feature>
<protein>
    <submittedName>
        <fullName evidence="2">Uncharacterized protein</fullName>
    </submittedName>
</protein>
<feature type="compositionally biased region" description="Acidic residues" evidence="1">
    <location>
        <begin position="334"/>
        <end position="343"/>
    </location>
</feature>
<feature type="compositionally biased region" description="Acidic residues" evidence="1">
    <location>
        <begin position="253"/>
        <end position="267"/>
    </location>
</feature>
<feature type="compositionally biased region" description="Basic residues" evidence="1">
    <location>
        <begin position="368"/>
        <end position="385"/>
    </location>
</feature>
<feature type="compositionally biased region" description="Basic residues" evidence="1">
    <location>
        <begin position="308"/>
        <end position="329"/>
    </location>
</feature>
<dbReference type="AlphaFoldDB" id="A0A6C0JSE7"/>
<name>A0A6C0JSE7_9ZZZZ</name>
<evidence type="ECO:0000256" key="1">
    <source>
        <dbReference type="SAM" id="MobiDB-lite"/>
    </source>
</evidence>
<proteinExistence type="predicted"/>
<feature type="compositionally biased region" description="Low complexity" evidence="1">
    <location>
        <begin position="1"/>
        <end position="10"/>
    </location>
</feature>